<dbReference type="Proteomes" id="UP000054248">
    <property type="component" value="Unassembled WGS sequence"/>
</dbReference>
<dbReference type="AlphaFoldDB" id="A0A0C3QJH5"/>
<evidence type="ECO:0000256" key="3">
    <source>
        <dbReference type="ARBA" id="ARBA00022989"/>
    </source>
</evidence>
<gene>
    <name evidence="8" type="ORF">M407DRAFT_241366</name>
</gene>
<evidence type="ECO:0000256" key="4">
    <source>
        <dbReference type="ARBA" id="ARBA00023136"/>
    </source>
</evidence>
<feature type="transmembrane region" description="Helical" evidence="6">
    <location>
        <begin position="47"/>
        <end position="64"/>
    </location>
</feature>
<dbReference type="GO" id="GO:0012505">
    <property type="term" value="C:endomembrane system"/>
    <property type="evidence" value="ECO:0007669"/>
    <property type="project" value="UniProtKB-SubCell"/>
</dbReference>
<dbReference type="EMBL" id="KN822954">
    <property type="protein sequence ID" value="KIO32445.1"/>
    <property type="molecule type" value="Genomic_DNA"/>
</dbReference>
<accession>A0A0C3QJH5</accession>
<dbReference type="HOGENOM" id="CLU_120561_2_0_1"/>
<comment type="subcellular location">
    <subcellularLocation>
        <location evidence="1">Endomembrane system</location>
        <topology evidence="1">Multi-pass membrane protein</topology>
    </subcellularLocation>
</comment>
<evidence type="ECO:0000256" key="1">
    <source>
        <dbReference type="ARBA" id="ARBA00004127"/>
    </source>
</evidence>
<reference evidence="9" key="2">
    <citation type="submission" date="2015-01" db="EMBL/GenBank/DDBJ databases">
        <title>Evolutionary Origins and Diversification of the Mycorrhizal Mutualists.</title>
        <authorList>
            <consortium name="DOE Joint Genome Institute"/>
            <consortium name="Mycorrhizal Genomics Consortium"/>
            <person name="Kohler A."/>
            <person name="Kuo A."/>
            <person name="Nagy L.G."/>
            <person name="Floudas D."/>
            <person name="Copeland A."/>
            <person name="Barry K.W."/>
            <person name="Cichocki N."/>
            <person name="Veneault-Fourrey C."/>
            <person name="LaButti K."/>
            <person name="Lindquist E.A."/>
            <person name="Lipzen A."/>
            <person name="Lundell T."/>
            <person name="Morin E."/>
            <person name="Murat C."/>
            <person name="Riley R."/>
            <person name="Ohm R."/>
            <person name="Sun H."/>
            <person name="Tunlid A."/>
            <person name="Henrissat B."/>
            <person name="Grigoriev I.V."/>
            <person name="Hibbett D.S."/>
            <person name="Martin F."/>
        </authorList>
    </citation>
    <scope>NUCLEOTIDE SEQUENCE [LARGE SCALE GENOMIC DNA]</scope>
    <source>
        <strain evidence="9">MUT 4182</strain>
    </source>
</reference>
<keyword evidence="3 6" id="KW-1133">Transmembrane helix</keyword>
<feature type="domain" description="DUF202" evidence="7">
    <location>
        <begin position="32"/>
        <end position="110"/>
    </location>
</feature>
<dbReference type="PANTHER" id="PTHR34187">
    <property type="entry name" value="FGR18P"/>
    <property type="match status" value="1"/>
</dbReference>
<feature type="transmembrane region" description="Helical" evidence="6">
    <location>
        <begin position="84"/>
        <end position="106"/>
    </location>
</feature>
<keyword evidence="9" id="KW-1185">Reference proteome</keyword>
<feature type="compositionally biased region" description="Basic and acidic residues" evidence="5">
    <location>
        <begin position="1"/>
        <end position="12"/>
    </location>
</feature>
<sequence>MPKTSEKNDRLQRGCMSIGPSPAEPNVGSACRDFCAFERTFLSHVRLGFILLVLSGSFLLKSRFPNHGSSSTSPEVDMHLREAGLPLGSLYGTSALFVLTLGAYWYEHSFRRMRKGVGFVEGRLRPYEIGIAMIAGLILSTAVLLLVDH</sequence>
<organism evidence="8 9">
    <name type="scientific">Tulasnella calospora MUT 4182</name>
    <dbReference type="NCBI Taxonomy" id="1051891"/>
    <lineage>
        <taxon>Eukaryota</taxon>
        <taxon>Fungi</taxon>
        <taxon>Dikarya</taxon>
        <taxon>Basidiomycota</taxon>
        <taxon>Agaricomycotina</taxon>
        <taxon>Agaricomycetes</taxon>
        <taxon>Cantharellales</taxon>
        <taxon>Tulasnellaceae</taxon>
        <taxon>Tulasnella</taxon>
    </lineage>
</organism>
<dbReference type="OrthoDB" id="5525680at2759"/>
<proteinExistence type="predicted"/>
<evidence type="ECO:0000256" key="5">
    <source>
        <dbReference type="SAM" id="MobiDB-lite"/>
    </source>
</evidence>
<dbReference type="InterPro" id="IPR052053">
    <property type="entry name" value="IM_YidH-like"/>
</dbReference>
<name>A0A0C3QJH5_9AGAM</name>
<protein>
    <recommendedName>
        <fullName evidence="7">DUF202 domain-containing protein</fullName>
    </recommendedName>
</protein>
<dbReference type="Pfam" id="PF02656">
    <property type="entry name" value="DUF202"/>
    <property type="match status" value="1"/>
</dbReference>
<evidence type="ECO:0000313" key="9">
    <source>
        <dbReference type="Proteomes" id="UP000054248"/>
    </source>
</evidence>
<evidence type="ECO:0000259" key="7">
    <source>
        <dbReference type="Pfam" id="PF02656"/>
    </source>
</evidence>
<feature type="region of interest" description="Disordered" evidence="5">
    <location>
        <begin position="1"/>
        <end position="25"/>
    </location>
</feature>
<evidence type="ECO:0000313" key="8">
    <source>
        <dbReference type="EMBL" id="KIO32445.1"/>
    </source>
</evidence>
<evidence type="ECO:0000256" key="2">
    <source>
        <dbReference type="ARBA" id="ARBA00022692"/>
    </source>
</evidence>
<feature type="transmembrane region" description="Helical" evidence="6">
    <location>
        <begin position="127"/>
        <end position="147"/>
    </location>
</feature>
<keyword evidence="2 6" id="KW-0812">Transmembrane</keyword>
<reference evidence="8 9" key="1">
    <citation type="submission" date="2014-04" db="EMBL/GenBank/DDBJ databases">
        <authorList>
            <consortium name="DOE Joint Genome Institute"/>
            <person name="Kuo A."/>
            <person name="Girlanda M."/>
            <person name="Perotto S."/>
            <person name="Kohler A."/>
            <person name="Nagy L.G."/>
            <person name="Floudas D."/>
            <person name="Copeland A."/>
            <person name="Barry K.W."/>
            <person name="Cichocki N."/>
            <person name="Veneault-Fourrey C."/>
            <person name="LaButti K."/>
            <person name="Lindquist E.A."/>
            <person name="Lipzen A."/>
            <person name="Lundell T."/>
            <person name="Morin E."/>
            <person name="Murat C."/>
            <person name="Sun H."/>
            <person name="Tunlid A."/>
            <person name="Henrissat B."/>
            <person name="Grigoriev I.V."/>
            <person name="Hibbett D.S."/>
            <person name="Martin F."/>
            <person name="Nordberg H.P."/>
            <person name="Cantor M.N."/>
            <person name="Hua S.X."/>
        </authorList>
    </citation>
    <scope>NUCLEOTIDE SEQUENCE [LARGE SCALE GENOMIC DNA]</scope>
    <source>
        <strain evidence="8 9">MUT 4182</strain>
    </source>
</reference>
<dbReference type="InterPro" id="IPR003807">
    <property type="entry name" value="DUF202"/>
</dbReference>
<dbReference type="PANTHER" id="PTHR34187:SF3">
    <property type="entry name" value="DUF DOMAIN PROTEIN (AFU_ORTHOLOGUE AFUA_6G11150)"/>
    <property type="match status" value="1"/>
</dbReference>
<evidence type="ECO:0000256" key="6">
    <source>
        <dbReference type="SAM" id="Phobius"/>
    </source>
</evidence>
<keyword evidence="4 6" id="KW-0472">Membrane</keyword>